<dbReference type="PROSITE" id="PS51186">
    <property type="entry name" value="GNAT"/>
    <property type="match status" value="1"/>
</dbReference>
<proteinExistence type="predicted"/>
<dbReference type="AlphaFoldDB" id="A0A1F5HXL9"/>
<keyword evidence="2" id="KW-0012">Acyltransferase</keyword>
<protein>
    <recommendedName>
        <fullName evidence="3">N-acetyltransferase domain-containing protein</fullName>
    </recommendedName>
</protein>
<dbReference type="EMBL" id="MFBS01000030">
    <property type="protein sequence ID" value="OGE08934.1"/>
    <property type="molecule type" value="Genomic_DNA"/>
</dbReference>
<evidence type="ECO:0000313" key="4">
    <source>
        <dbReference type="EMBL" id="OGE08934.1"/>
    </source>
</evidence>
<evidence type="ECO:0000256" key="2">
    <source>
        <dbReference type="ARBA" id="ARBA00023315"/>
    </source>
</evidence>
<dbReference type="STRING" id="1797729.A3A60_00795"/>
<dbReference type="PANTHER" id="PTHR43877:SF1">
    <property type="entry name" value="ACETYLTRANSFERASE"/>
    <property type="match status" value="1"/>
</dbReference>
<dbReference type="GO" id="GO:0016747">
    <property type="term" value="F:acyltransferase activity, transferring groups other than amino-acyl groups"/>
    <property type="evidence" value="ECO:0007669"/>
    <property type="project" value="InterPro"/>
</dbReference>
<gene>
    <name evidence="4" type="ORF">A3A60_00795</name>
</gene>
<evidence type="ECO:0000259" key="3">
    <source>
        <dbReference type="PROSITE" id="PS51186"/>
    </source>
</evidence>
<keyword evidence="1" id="KW-0808">Transferase</keyword>
<dbReference type="SUPFAM" id="SSF55729">
    <property type="entry name" value="Acyl-CoA N-acyltransferases (Nat)"/>
    <property type="match status" value="1"/>
</dbReference>
<dbReference type="InterPro" id="IPR000182">
    <property type="entry name" value="GNAT_dom"/>
</dbReference>
<dbReference type="CDD" id="cd04301">
    <property type="entry name" value="NAT_SF"/>
    <property type="match status" value="1"/>
</dbReference>
<dbReference type="InterPro" id="IPR050832">
    <property type="entry name" value="Bact_Acetyltransf"/>
</dbReference>
<dbReference type="Pfam" id="PF00583">
    <property type="entry name" value="Acetyltransf_1"/>
    <property type="match status" value="1"/>
</dbReference>
<reference evidence="4 5" key="1">
    <citation type="journal article" date="2016" name="Nat. Commun.">
        <title>Thousands of microbial genomes shed light on interconnected biogeochemical processes in an aquifer system.</title>
        <authorList>
            <person name="Anantharaman K."/>
            <person name="Brown C.T."/>
            <person name="Hug L.A."/>
            <person name="Sharon I."/>
            <person name="Castelle C.J."/>
            <person name="Probst A.J."/>
            <person name="Thomas B.C."/>
            <person name="Singh A."/>
            <person name="Wilkins M.J."/>
            <person name="Karaoz U."/>
            <person name="Brodie E.L."/>
            <person name="Williams K.H."/>
            <person name="Hubbard S.S."/>
            <person name="Banfield J.F."/>
        </authorList>
    </citation>
    <scope>NUCLEOTIDE SEQUENCE [LARGE SCALE GENOMIC DNA]</scope>
</reference>
<evidence type="ECO:0000256" key="1">
    <source>
        <dbReference type="ARBA" id="ARBA00022679"/>
    </source>
</evidence>
<dbReference type="InterPro" id="IPR016181">
    <property type="entry name" value="Acyl_CoA_acyltransferase"/>
</dbReference>
<dbReference type="Proteomes" id="UP000179227">
    <property type="component" value="Unassembled WGS sequence"/>
</dbReference>
<comment type="caution">
    <text evidence="4">The sequence shown here is derived from an EMBL/GenBank/DDBJ whole genome shotgun (WGS) entry which is preliminary data.</text>
</comment>
<organism evidence="4 5">
    <name type="scientific">Candidatus Curtissbacteria bacterium RIFCSPLOWO2_01_FULL_42_26</name>
    <dbReference type="NCBI Taxonomy" id="1797729"/>
    <lineage>
        <taxon>Bacteria</taxon>
        <taxon>Candidatus Curtissiibacteriota</taxon>
    </lineage>
</organism>
<feature type="domain" description="N-acetyltransferase" evidence="3">
    <location>
        <begin position="1"/>
        <end position="115"/>
    </location>
</feature>
<accession>A0A1F5HXL9</accession>
<sequence length="115" mass="13070">MAENAASRLQDQLKDQSCDVLVARQDDKAVATATIYYIEVALRARPYALLEGLVVDKSHRAHGIGTALFEKCIEIARGKNCYKMIFTSGKDRPDAHKFYEKLGFKKWGLEFRMDL</sequence>
<evidence type="ECO:0000313" key="5">
    <source>
        <dbReference type="Proteomes" id="UP000179227"/>
    </source>
</evidence>
<dbReference type="PANTHER" id="PTHR43877">
    <property type="entry name" value="AMINOALKYLPHOSPHONATE N-ACETYLTRANSFERASE-RELATED-RELATED"/>
    <property type="match status" value="1"/>
</dbReference>
<dbReference type="Gene3D" id="3.40.630.30">
    <property type="match status" value="1"/>
</dbReference>
<name>A0A1F5HXL9_9BACT</name>